<dbReference type="EMBL" id="CP094669">
    <property type="protein sequence ID" value="UOG75257.1"/>
    <property type="molecule type" value="Genomic_DNA"/>
</dbReference>
<dbReference type="RefSeq" id="WP_243799220.1">
    <property type="nucleotide sequence ID" value="NZ_CP094669.1"/>
</dbReference>
<keyword evidence="3" id="KW-1185">Reference proteome</keyword>
<evidence type="ECO:0000313" key="2">
    <source>
        <dbReference type="EMBL" id="UOG75257.1"/>
    </source>
</evidence>
<protein>
    <submittedName>
        <fullName evidence="2">Uncharacterized protein</fullName>
    </submittedName>
</protein>
<organism evidence="2 3">
    <name type="scientific">Hymenobacter tibetensis</name>
    <dbReference type="NCBI Taxonomy" id="497967"/>
    <lineage>
        <taxon>Bacteria</taxon>
        <taxon>Pseudomonadati</taxon>
        <taxon>Bacteroidota</taxon>
        <taxon>Cytophagia</taxon>
        <taxon>Cytophagales</taxon>
        <taxon>Hymenobacteraceae</taxon>
        <taxon>Hymenobacter</taxon>
    </lineage>
</organism>
<evidence type="ECO:0000256" key="1">
    <source>
        <dbReference type="SAM" id="MobiDB-lite"/>
    </source>
</evidence>
<feature type="compositionally biased region" description="Basic residues" evidence="1">
    <location>
        <begin position="105"/>
        <end position="121"/>
    </location>
</feature>
<sequence>MSKGKKKDSKKGNQSNDLLDEAAVSLKKFRKVTKQLTKLTTGQKVVGGLALLAAGLTYLAKQQGETDAAVKTTPGAEAAEAALATLTNEHRESEPEQKGPDPIRKPAKAASRHKKPKRTLE</sequence>
<feature type="compositionally biased region" description="Basic and acidic residues" evidence="1">
    <location>
        <begin position="88"/>
        <end position="104"/>
    </location>
</feature>
<proteinExistence type="predicted"/>
<evidence type="ECO:0000313" key="3">
    <source>
        <dbReference type="Proteomes" id="UP000831113"/>
    </source>
</evidence>
<name>A0ABY4CZ15_9BACT</name>
<accession>A0ABY4CZ15</accession>
<dbReference type="Proteomes" id="UP000831113">
    <property type="component" value="Chromosome"/>
</dbReference>
<gene>
    <name evidence="2" type="ORF">MTX78_01355</name>
</gene>
<feature type="region of interest" description="Disordered" evidence="1">
    <location>
        <begin position="86"/>
        <end position="121"/>
    </location>
</feature>
<reference evidence="2 3" key="1">
    <citation type="submission" date="2022-03" db="EMBL/GenBank/DDBJ databases">
        <title>Hymenobactersp. isolated from the air.</title>
        <authorList>
            <person name="Won M."/>
            <person name="Kwon S.-W."/>
        </authorList>
    </citation>
    <scope>NUCLEOTIDE SEQUENCE [LARGE SCALE GENOMIC DNA]</scope>
    <source>
        <strain evidence="2 3">KACC 21982</strain>
    </source>
</reference>